<dbReference type="AlphaFoldDB" id="A0A6F9DBK4"/>
<dbReference type="Gene3D" id="6.10.140.2220">
    <property type="match status" value="1"/>
</dbReference>
<comment type="catalytic activity">
    <reaction evidence="10">
        <text>L-prolyl-[hypoxia-inducible factor alpha subunit] + 2-oxoglutarate + O2 = trans-4-hydroxy-L-prolyl-[hypoxia-inducible factor alpha subunit] + succinate + CO2</text>
        <dbReference type="Rhea" id="RHEA:48400"/>
        <dbReference type="Rhea" id="RHEA-COMP:12093"/>
        <dbReference type="Rhea" id="RHEA-COMP:12094"/>
        <dbReference type="ChEBI" id="CHEBI:15379"/>
        <dbReference type="ChEBI" id="CHEBI:16526"/>
        <dbReference type="ChEBI" id="CHEBI:16810"/>
        <dbReference type="ChEBI" id="CHEBI:30031"/>
        <dbReference type="ChEBI" id="CHEBI:50342"/>
        <dbReference type="ChEBI" id="CHEBI:61965"/>
        <dbReference type="EC" id="1.14.11.29"/>
    </reaction>
</comment>
<dbReference type="Pfam" id="PF01753">
    <property type="entry name" value="zf-MYND"/>
    <property type="match status" value="1"/>
</dbReference>
<evidence type="ECO:0000259" key="14">
    <source>
        <dbReference type="PROSITE" id="PS51471"/>
    </source>
</evidence>
<keyword evidence="7" id="KW-0560">Oxidoreductase</keyword>
<evidence type="ECO:0000256" key="4">
    <source>
        <dbReference type="ARBA" id="ARBA00022833"/>
    </source>
</evidence>
<evidence type="ECO:0000259" key="13">
    <source>
        <dbReference type="PROSITE" id="PS50865"/>
    </source>
</evidence>
<dbReference type="Gene3D" id="2.60.120.620">
    <property type="entry name" value="q2cbj1_9rhob like domain"/>
    <property type="match status" value="1"/>
</dbReference>
<keyword evidence="5" id="KW-0847">Vitamin C</keyword>
<keyword evidence="4" id="KW-0862">Zinc</keyword>
<accession>A0A6F9DBK4</accession>
<evidence type="ECO:0000256" key="7">
    <source>
        <dbReference type="ARBA" id="ARBA00023002"/>
    </source>
</evidence>
<dbReference type="Pfam" id="PF13640">
    <property type="entry name" value="2OG-FeII_Oxy_3"/>
    <property type="match status" value="1"/>
</dbReference>
<dbReference type="InterPro" id="IPR006620">
    <property type="entry name" value="Pro_4_hyd_alph"/>
</dbReference>
<feature type="domain" description="Fe2OG dioxygenase" evidence="14">
    <location>
        <begin position="225"/>
        <end position="324"/>
    </location>
</feature>
<keyword evidence="8" id="KW-0408">Iron</keyword>
<evidence type="ECO:0000256" key="10">
    <source>
        <dbReference type="ARBA" id="ARBA00049134"/>
    </source>
</evidence>
<dbReference type="PANTHER" id="PTHR12907:SF26">
    <property type="entry name" value="HIF PROLYL HYDROXYLASE, ISOFORM C"/>
    <property type="match status" value="1"/>
</dbReference>
<comment type="cofactor">
    <cofactor evidence="1">
        <name>L-ascorbate</name>
        <dbReference type="ChEBI" id="CHEBI:38290"/>
    </cofactor>
</comment>
<proteinExistence type="evidence at transcript level"/>
<feature type="domain" description="MYND-type" evidence="13">
    <location>
        <begin position="6"/>
        <end position="43"/>
    </location>
</feature>
<evidence type="ECO:0000256" key="8">
    <source>
        <dbReference type="ARBA" id="ARBA00023004"/>
    </source>
</evidence>
<dbReference type="SUPFAM" id="SSF144232">
    <property type="entry name" value="HIT/MYND zinc finger-like"/>
    <property type="match status" value="1"/>
</dbReference>
<dbReference type="InterPro" id="IPR044862">
    <property type="entry name" value="Pro_4_hyd_alph_FE2OG_OXY"/>
</dbReference>
<dbReference type="PROSITE" id="PS50865">
    <property type="entry name" value="ZF_MYND_2"/>
    <property type="match status" value="1"/>
</dbReference>
<evidence type="ECO:0000256" key="6">
    <source>
        <dbReference type="ARBA" id="ARBA00022964"/>
    </source>
</evidence>
<evidence type="ECO:0000256" key="12">
    <source>
        <dbReference type="SAM" id="MobiDB-lite"/>
    </source>
</evidence>
<evidence type="ECO:0000256" key="3">
    <source>
        <dbReference type="ARBA" id="ARBA00022771"/>
    </source>
</evidence>
<dbReference type="GO" id="GO:0008270">
    <property type="term" value="F:zinc ion binding"/>
    <property type="evidence" value="ECO:0007669"/>
    <property type="project" value="UniProtKB-KW"/>
</dbReference>
<feature type="region of interest" description="Disordered" evidence="12">
    <location>
        <begin position="67"/>
        <end position="93"/>
    </location>
</feature>
<reference evidence="15" key="1">
    <citation type="submission" date="2020-04" db="EMBL/GenBank/DDBJ databases">
        <authorList>
            <person name="Neveu A P."/>
        </authorList>
    </citation>
    <scope>NUCLEOTIDE SEQUENCE</scope>
    <source>
        <tissue evidence="15">Whole embryo</tissue>
    </source>
</reference>
<dbReference type="InterPro" id="IPR051559">
    <property type="entry name" value="HIF_prolyl_hydroxylases"/>
</dbReference>
<name>A0A6F9DBK4_9ASCI</name>
<organism evidence="15">
    <name type="scientific">Phallusia mammillata</name>
    <dbReference type="NCBI Taxonomy" id="59560"/>
    <lineage>
        <taxon>Eukaryota</taxon>
        <taxon>Metazoa</taxon>
        <taxon>Chordata</taxon>
        <taxon>Tunicata</taxon>
        <taxon>Ascidiacea</taxon>
        <taxon>Phlebobranchia</taxon>
        <taxon>Ascidiidae</taxon>
        <taxon>Phallusia</taxon>
    </lineage>
</organism>
<dbReference type="InterPro" id="IPR002893">
    <property type="entry name" value="Znf_MYND"/>
</dbReference>
<feature type="compositionally biased region" description="Polar residues" evidence="12">
    <location>
        <begin position="67"/>
        <end position="82"/>
    </location>
</feature>
<dbReference type="EMBL" id="LR784769">
    <property type="protein sequence ID" value="CAB3241438.1"/>
    <property type="molecule type" value="mRNA"/>
</dbReference>
<evidence type="ECO:0000256" key="1">
    <source>
        <dbReference type="ARBA" id="ARBA00001961"/>
    </source>
</evidence>
<dbReference type="PANTHER" id="PTHR12907">
    <property type="entry name" value="EGL NINE HOMOLOG-RELATED"/>
    <property type="match status" value="1"/>
</dbReference>
<dbReference type="GO" id="GO:0031418">
    <property type="term" value="F:L-ascorbic acid binding"/>
    <property type="evidence" value="ECO:0007669"/>
    <property type="project" value="UniProtKB-KW"/>
</dbReference>
<dbReference type="GO" id="GO:0160082">
    <property type="term" value="F:hypoxia-inducible factor-proline dioxygenase activity"/>
    <property type="evidence" value="ECO:0007669"/>
    <property type="project" value="UniProtKB-EC"/>
</dbReference>
<dbReference type="EC" id="1.14.11.29" evidence="9"/>
<dbReference type="PROSITE" id="PS01360">
    <property type="entry name" value="ZF_MYND_1"/>
    <property type="match status" value="1"/>
</dbReference>
<evidence type="ECO:0000256" key="11">
    <source>
        <dbReference type="PROSITE-ProRule" id="PRU00134"/>
    </source>
</evidence>
<gene>
    <name evidence="15" type="primary">Egln1</name>
</gene>
<evidence type="ECO:0000313" key="15">
    <source>
        <dbReference type="EMBL" id="CAB3241438.1"/>
    </source>
</evidence>
<dbReference type="InterPro" id="IPR005123">
    <property type="entry name" value="Oxoglu/Fe-dep_dioxygenase_dom"/>
</dbReference>
<dbReference type="SMART" id="SM00702">
    <property type="entry name" value="P4Hc"/>
    <property type="match status" value="1"/>
</dbReference>
<keyword evidence="6" id="KW-0223">Dioxygenase</keyword>
<evidence type="ECO:0000256" key="2">
    <source>
        <dbReference type="ARBA" id="ARBA00022723"/>
    </source>
</evidence>
<dbReference type="PROSITE" id="PS51471">
    <property type="entry name" value="FE2OG_OXY"/>
    <property type="match status" value="1"/>
</dbReference>
<dbReference type="GO" id="GO:0071456">
    <property type="term" value="P:cellular response to hypoxia"/>
    <property type="evidence" value="ECO:0007669"/>
    <property type="project" value="TreeGrafter"/>
</dbReference>
<dbReference type="GO" id="GO:0008198">
    <property type="term" value="F:ferrous iron binding"/>
    <property type="evidence" value="ECO:0007669"/>
    <property type="project" value="TreeGrafter"/>
</dbReference>
<evidence type="ECO:0000256" key="9">
    <source>
        <dbReference type="ARBA" id="ARBA00039004"/>
    </source>
</evidence>
<dbReference type="SUPFAM" id="SSF51197">
    <property type="entry name" value="Clavaminate synthase-like"/>
    <property type="match status" value="1"/>
</dbReference>
<evidence type="ECO:0000256" key="5">
    <source>
        <dbReference type="ARBA" id="ARBA00022896"/>
    </source>
</evidence>
<keyword evidence="2" id="KW-0479">Metal-binding</keyword>
<protein>
    <recommendedName>
        <fullName evidence="9">hypoxia-inducible factor-proline dioxygenase</fullName>
        <ecNumber evidence="9">1.14.11.29</ecNumber>
    </recommendedName>
</protein>
<sequence length="343" mass="39160">MSSQKCQVCDSEDKLQWCSKCHSAAYCSREHQKQDWKAHKKACKKIVQLKEDTNGLENSIREGISNLSVQNGESSATTSALNDANPEEPNEAPAVQSSKLWAAQNSVKMDPFNKSDVTEVDEQKARAIWSDMEKMGICMFDNFLPEDQAEMLLNDVKGLYSKPGHFADGEIVRQGSNLGTTRIRSDRITWVDETVTKCEGVRYLCKQMDKFVHLCSQIGDCRILSRTKPMVSCYPANGTHYKRHVDNPAKDGRILTCLYYLNKDWITSRDGGALCIYPTCLNQKKVVCEPKFNRVILFFSDNRNPHEVMPTHRERFAITCWYFDYDERLKALDAWKQNNAAQA</sequence>
<keyword evidence="3 11" id="KW-0863">Zinc-finger</keyword>